<sequence>MTNNRGGQIVHRQQVQPMVYQGVPQPPVVPPAYQTGPIQPVVVPQQTQMVESMQAYLQSTQPTTATYVPAQWVPGVDNGAVNPSFLIPRVLKPHEAWDLHPDNPKRAWKLFPAMLRTLVTQPGQSSLALLTYSGIALGGFCALIGAIWLFGGGWNRTTTVIGPGAPGYNRAVERSQLTPARYAPLFPVVDSPRR</sequence>
<evidence type="ECO:0000313" key="3">
    <source>
        <dbReference type="Proteomes" id="UP000076925"/>
    </source>
</evidence>
<evidence type="ECO:0000256" key="1">
    <source>
        <dbReference type="SAM" id="Phobius"/>
    </source>
</evidence>
<dbReference type="RefSeq" id="WP_017740930.1">
    <property type="nucleotide sequence ID" value="NZ_KQ976355.1"/>
</dbReference>
<dbReference type="Proteomes" id="UP000076925">
    <property type="component" value="Unassembled WGS sequence"/>
</dbReference>
<dbReference type="EMBL" id="ANNX02000064">
    <property type="protein sequence ID" value="KYC34761.1"/>
    <property type="molecule type" value="Genomic_DNA"/>
</dbReference>
<proteinExistence type="predicted"/>
<organism evidence="2 3">
    <name type="scientific">Scytonema hofmannii PCC 7110</name>
    <dbReference type="NCBI Taxonomy" id="128403"/>
    <lineage>
        <taxon>Bacteria</taxon>
        <taxon>Bacillati</taxon>
        <taxon>Cyanobacteriota</taxon>
        <taxon>Cyanophyceae</taxon>
        <taxon>Nostocales</taxon>
        <taxon>Scytonemataceae</taxon>
        <taxon>Scytonema</taxon>
    </lineage>
</organism>
<name>A0A139WQR0_9CYAN</name>
<keyword evidence="1" id="KW-0472">Membrane</keyword>
<dbReference type="AlphaFoldDB" id="A0A139WQR0"/>
<accession>A0A139WQR0</accession>
<protein>
    <submittedName>
        <fullName evidence="2">Uncharacterized protein</fullName>
    </submittedName>
</protein>
<keyword evidence="1" id="KW-0812">Transmembrane</keyword>
<feature type="transmembrane region" description="Helical" evidence="1">
    <location>
        <begin position="127"/>
        <end position="150"/>
    </location>
</feature>
<keyword evidence="3" id="KW-1185">Reference proteome</keyword>
<comment type="caution">
    <text evidence="2">The sequence shown here is derived from an EMBL/GenBank/DDBJ whole genome shotgun (WGS) entry which is preliminary data.</text>
</comment>
<evidence type="ECO:0000313" key="2">
    <source>
        <dbReference type="EMBL" id="KYC34761.1"/>
    </source>
</evidence>
<gene>
    <name evidence="2" type="ORF">WA1_49425</name>
</gene>
<dbReference type="STRING" id="128403.WA1_49425"/>
<reference evidence="2 3" key="1">
    <citation type="journal article" date="2013" name="Genome Biol. Evol.">
        <title>Genomes of Stigonematalean cyanobacteria (subsection V) and the evolution of oxygenic photosynthesis from prokaryotes to plastids.</title>
        <authorList>
            <person name="Dagan T."/>
            <person name="Roettger M."/>
            <person name="Stucken K."/>
            <person name="Landan G."/>
            <person name="Koch R."/>
            <person name="Major P."/>
            <person name="Gould S.B."/>
            <person name="Goremykin V.V."/>
            <person name="Rippka R."/>
            <person name="Tandeau de Marsac N."/>
            <person name="Gugger M."/>
            <person name="Lockhart P.J."/>
            <person name="Allen J.F."/>
            <person name="Brune I."/>
            <person name="Maus I."/>
            <person name="Puhler A."/>
            <person name="Martin W.F."/>
        </authorList>
    </citation>
    <scope>NUCLEOTIDE SEQUENCE [LARGE SCALE GENOMIC DNA]</scope>
    <source>
        <strain evidence="2 3">PCC 7110</strain>
    </source>
</reference>
<keyword evidence="1" id="KW-1133">Transmembrane helix</keyword>